<gene>
    <name evidence="3" type="primary">pphB</name>
    <name evidence="3" type="ORF">SCABRO_02801</name>
</gene>
<dbReference type="PIRSF" id="PIRSF000883">
    <property type="entry name" value="Pesterase_MJ0912"/>
    <property type="match status" value="1"/>
</dbReference>
<evidence type="ECO:0000256" key="1">
    <source>
        <dbReference type="ARBA" id="ARBA00008950"/>
    </source>
</evidence>
<evidence type="ECO:0000313" key="4">
    <source>
        <dbReference type="Proteomes" id="UP000030652"/>
    </source>
</evidence>
<evidence type="ECO:0000259" key="2">
    <source>
        <dbReference type="Pfam" id="PF12850"/>
    </source>
</evidence>
<dbReference type="Proteomes" id="UP000030652">
    <property type="component" value="Unassembled WGS sequence"/>
</dbReference>
<name>A0A0B0ELA8_9BACT</name>
<dbReference type="EMBL" id="JRYO01000195">
    <property type="protein sequence ID" value="KHE91480.1"/>
    <property type="molecule type" value="Genomic_DNA"/>
</dbReference>
<dbReference type="InterPro" id="IPR029052">
    <property type="entry name" value="Metallo-depent_PP-like"/>
</dbReference>
<dbReference type="GO" id="GO:0016791">
    <property type="term" value="F:phosphatase activity"/>
    <property type="evidence" value="ECO:0007669"/>
    <property type="project" value="TreeGrafter"/>
</dbReference>
<dbReference type="PANTHER" id="PTHR42850">
    <property type="entry name" value="METALLOPHOSPHOESTERASE"/>
    <property type="match status" value="1"/>
</dbReference>
<dbReference type="AlphaFoldDB" id="A0A0B0ELA8"/>
<accession>A0A0B0ELA8</accession>
<dbReference type="SUPFAM" id="SSF56300">
    <property type="entry name" value="Metallo-dependent phosphatases"/>
    <property type="match status" value="1"/>
</dbReference>
<comment type="caution">
    <text evidence="3">The sequence shown here is derived from an EMBL/GenBank/DDBJ whole genome shotgun (WGS) entry which is preliminary data.</text>
</comment>
<comment type="similarity">
    <text evidence="1">Belongs to the metallophosphoesterase superfamily. YfcE family.</text>
</comment>
<organism evidence="3 4">
    <name type="scientific">Candidatus Scalindua brodae</name>
    <dbReference type="NCBI Taxonomy" id="237368"/>
    <lineage>
        <taxon>Bacteria</taxon>
        <taxon>Pseudomonadati</taxon>
        <taxon>Planctomycetota</taxon>
        <taxon>Candidatus Brocadiia</taxon>
        <taxon>Candidatus Brocadiales</taxon>
        <taxon>Candidatus Scalinduaceae</taxon>
        <taxon>Candidatus Scalindua</taxon>
    </lineage>
</organism>
<dbReference type="GO" id="GO:0005737">
    <property type="term" value="C:cytoplasm"/>
    <property type="evidence" value="ECO:0007669"/>
    <property type="project" value="TreeGrafter"/>
</dbReference>
<dbReference type="InterPro" id="IPR011152">
    <property type="entry name" value="Pesterase_MJ0912"/>
</dbReference>
<dbReference type="eggNOG" id="COG0639">
    <property type="taxonomic scope" value="Bacteria"/>
</dbReference>
<dbReference type="Gene3D" id="3.60.21.10">
    <property type="match status" value="1"/>
</dbReference>
<dbReference type="PANTHER" id="PTHR42850:SF2">
    <property type="entry name" value="BLL5683 PROTEIN"/>
    <property type="match status" value="1"/>
</dbReference>
<dbReference type="Pfam" id="PF12850">
    <property type="entry name" value="Metallophos_2"/>
    <property type="match status" value="1"/>
</dbReference>
<feature type="domain" description="Calcineurin-like phosphoesterase" evidence="2">
    <location>
        <begin position="1"/>
        <end position="200"/>
    </location>
</feature>
<dbReference type="InterPro" id="IPR050126">
    <property type="entry name" value="Ap4A_hydrolase"/>
</dbReference>
<sequence length="239" mass="27075">MKVIIISDIHGNLEALNRVLEYIAKMEGETRVVCLGDIVGYGPNPIECFKIVTSLTDNICLGNHEDAILDTDYDYQITKPAREAIRWTRGILDEEIKEAINKLPLKIAENNILYVHASPDDPMRWKYISNTGTAYSSLIEMKHSLCFVGHSHIPGIYSYRALQRESNTATLSTNDKTIVNVGSVGQPRDGSPMLSFAVFDDEDWEVEIIRLEYDYHKTMVKIKKVNLPLFLSERLARGV</sequence>
<proteinExistence type="inferred from homology"/>
<protein>
    <submittedName>
        <fullName evidence="3">Serine/threonine specific protein phosphatase 2</fullName>
    </submittedName>
</protein>
<dbReference type="InterPro" id="IPR024654">
    <property type="entry name" value="Calcineurin-like_PHP_lpxH"/>
</dbReference>
<reference evidence="3 4" key="1">
    <citation type="submission" date="2014-10" db="EMBL/GenBank/DDBJ databases">
        <title>Draft genome of anammox bacterium scalindua brodae, obtained using differential coverage binning of sequence data from two enrichment reactors.</title>
        <authorList>
            <person name="Speth D.R."/>
            <person name="Russ L."/>
            <person name="Kartal B."/>
            <person name="Op den Camp H.J."/>
            <person name="Dutilh B.E."/>
            <person name="Jetten M.S."/>
        </authorList>
    </citation>
    <scope>NUCLEOTIDE SEQUENCE [LARGE SCALE GENOMIC DNA]</scope>
    <source>
        <strain evidence="3">RU1</strain>
    </source>
</reference>
<evidence type="ECO:0000313" key="3">
    <source>
        <dbReference type="EMBL" id="KHE91480.1"/>
    </source>
</evidence>